<gene>
    <name evidence="14" type="ORF">FGG08_003491</name>
</gene>
<evidence type="ECO:0000256" key="6">
    <source>
        <dbReference type="ARBA" id="ARBA00023034"/>
    </source>
</evidence>
<dbReference type="Proteomes" id="UP000698800">
    <property type="component" value="Unassembled WGS sequence"/>
</dbReference>
<name>A0A9P8L3H7_9PEZI</name>
<evidence type="ECO:0000259" key="12">
    <source>
        <dbReference type="Pfam" id="PF06419"/>
    </source>
</evidence>
<evidence type="ECO:0000256" key="9">
    <source>
        <dbReference type="ARBA" id="ARBA00043873"/>
    </source>
</evidence>
<evidence type="ECO:0000256" key="4">
    <source>
        <dbReference type="ARBA" id="ARBA00022448"/>
    </source>
</evidence>
<dbReference type="GO" id="GO:0015031">
    <property type="term" value="P:protein transport"/>
    <property type="evidence" value="ECO:0007669"/>
    <property type="project" value="UniProtKB-KW"/>
</dbReference>
<comment type="subunit">
    <text evidence="10">Component of the conserved oligomeric Golgi complex.</text>
</comment>
<feature type="compositionally biased region" description="Low complexity" evidence="11">
    <location>
        <begin position="21"/>
        <end position="33"/>
    </location>
</feature>
<dbReference type="InterPro" id="IPR048369">
    <property type="entry name" value="COG6_C"/>
</dbReference>
<comment type="similarity">
    <text evidence="2 10">Belongs to the COG6 family.</text>
</comment>
<comment type="subcellular location">
    <subcellularLocation>
        <location evidence="1 10">Golgi apparatus membrane</location>
        <topology evidence="1 10">Peripheral membrane protein</topology>
    </subcellularLocation>
</comment>
<dbReference type="EMBL" id="JAGHQL010000061">
    <property type="protein sequence ID" value="KAH0542111.1"/>
    <property type="molecule type" value="Genomic_DNA"/>
</dbReference>
<evidence type="ECO:0000256" key="8">
    <source>
        <dbReference type="ARBA" id="ARBA00031348"/>
    </source>
</evidence>
<evidence type="ECO:0000259" key="13">
    <source>
        <dbReference type="Pfam" id="PF20653"/>
    </source>
</evidence>
<evidence type="ECO:0000256" key="7">
    <source>
        <dbReference type="ARBA" id="ARBA00023136"/>
    </source>
</evidence>
<dbReference type="InterPro" id="IPR010490">
    <property type="entry name" value="COG6"/>
</dbReference>
<reference evidence="14" key="1">
    <citation type="submission" date="2021-03" db="EMBL/GenBank/DDBJ databases">
        <title>Comparative genomics and phylogenomic investigation of the class Geoglossomycetes provide insights into ecological specialization and systematics.</title>
        <authorList>
            <person name="Melie T."/>
            <person name="Pirro S."/>
            <person name="Miller A.N."/>
            <person name="Quandt A."/>
        </authorList>
    </citation>
    <scope>NUCLEOTIDE SEQUENCE</scope>
    <source>
        <strain evidence="14">GBOQ0MN5Z8</strain>
    </source>
</reference>
<comment type="caution">
    <text evidence="14">The sequence shown here is derived from an EMBL/GenBank/DDBJ whole genome shotgun (WGS) entry which is preliminary data.</text>
</comment>
<dbReference type="AlphaFoldDB" id="A0A9P8L3H7"/>
<dbReference type="InterPro" id="IPR048368">
    <property type="entry name" value="COG6_N"/>
</dbReference>
<dbReference type="Pfam" id="PF20653">
    <property type="entry name" value="COG6_C"/>
    <property type="match status" value="1"/>
</dbReference>
<dbReference type="PANTHER" id="PTHR21506">
    <property type="entry name" value="COMPONENT OF OLIGOMERIC GOLGI COMPLEX 6"/>
    <property type="match status" value="1"/>
</dbReference>
<keyword evidence="15" id="KW-1185">Reference proteome</keyword>
<evidence type="ECO:0000256" key="3">
    <source>
        <dbReference type="ARBA" id="ARBA00020973"/>
    </source>
</evidence>
<keyword evidence="4 10" id="KW-0813">Transport</keyword>
<evidence type="ECO:0000256" key="10">
    <source>
        <dbReference type="RuleBase" id="RU365075"/>
    </source>
</evidence>
<proteinExistence type="inferred from homology"/>
<dbReference type="GO" id="GO:0000139">
    <property type="term" value="C:Golgi membrane"/>
    <property type="evidence" value="ECO:0007669"/>
    <property type="project" value="UniProtKB-SubCell"/>
</dbReference>
<dbReference type="OrthoDB" id="272987at2759"/>
<evidence type="ECO:0000256" key="5">
    <source>
        <dbReference type="ARBA" id="ARBA00022927"/>
    </source>
</evidence>
<dbReference type="GO" id="GO:0017119">
    <property type="term" value="C:Golgi transport complex"/>
    <property type="evidence" value="ECO:0007669"/>
    <property type="project" value="UniProtKB-UniRule"/>
</dbReference>
<dbReference type="SMART" id="SM01087">
    <property type="entry name" value="COG6"/>
    <property type="match status" value="1"/>
</dbReference>
<feature type="domain" description="Conserved oligomeric complex COG6 N-terminal" evidence="12">
    <location>
        <begin position="97"/>
        <end position="156"/>
    </location>
</feature>
<sequence length="679" mass="75324">MASSYVQDRPAASPVDRLATSPVSSPSTSMPRPNALSNKLTSVLSASYADREIRDALQTLDERGIENTPETRRLLRLDVQKEVIQCNGEIINEFGQIAEEMKEAVSAAHQETAPMLEEATSLLERKQEVETKQLLLEAFNKHFTVSGEDLLVLTSSAEPVNDEFFVVLARVKRIHRDCQVLLGSENQRLGVEIMEQSSRDLNAAFQRLYRWTQREFKTLNLENPQISSAIRRALRVLAERPSLFQSCLDYFAEAREHILSDSFHTALTGVSSTGDHSSAKPIEIFAHDPLRYLGDMLAWTHSATVSEKEALEVLFISDGDAIAKGIQAGIVSEPWSRFGDEETEVFDGRKALDGLVNRDLAGVARTLKQRVEQVIQSHEESTLAYQIANLINFYRVTFNKLLGSESSLLATLTELEESALRQFRATLKDRVLAVQNDPPPAPADLKHPEFLLEALEQLKTLMKTFDTSLTPASSREEVFKPVLEAALDPYLQVCETLARDLDKPAGTILKLNIIHVSREALAPFPFTAEKVTELDDTIEELEAKLIIHQHSFFLHTSGLHPLLAALAPLSSPTSPENLSLIPTLPPFQPASLTQTSQTLDDFLPSALMDAMENLKNLLDSEAARAVTDEAAGRFCEDFEFVERKVGEVGEMLAERNGGEGGGLRALFPRTSAEIRVLLS</sequence>
<comment type="function">
    <text evidence="10">Acts as component of the peripheral membrane COG complex that is involved in intra-Golgi protein trafficking. COG is located at the cis-Golgi, and regulates tethering of retrograde intra-Golgi vesicles and possibly a number of other membrane trafficking events.</text>
</comment>
<organism evidence="14 15">
    <name type="scientific">Glutinoglossum americanum</name>
    <dbReference type="NCBI Taxonomy" id="1670608"/>
    <lineage>
        <taxon>Eukaryota</taxon>
        <taxon>Fungi</taxon>
        <taxon>Dikarya</taxon>
        <taxon>Ascomycota</taxon>
        <taxon>Pezizomycotina</taxon>
        <taxon>Geoglossomycetes</taxon>
        <taxon>Geoglossales</taxon>
        <taxon>Geoglossaceae</taxon>
        <taxon>Glutinoglossum</taxon>
    </lineage>
</organism>
<evidence type="ECO:0000313" key="15">
    <source>
        <dbReference type="Proteomes" id="UP000698800"/>
    </source>
</evidence>
<dbReference type="GO" id="GO:0006891">
    <property type="term" value="P:intra-Golgi vesicle-mediated transport"/>
    <property type="evidence" value="ECO:0007669"/>
    <property type="project" value="UniProtKB-UniRule"/>
</dbReference>
<accession>A0A9P8L3H7</accession>
<dbReference type="PANTHER" id="PTHR21506:SF0">
    <property type="entry name" value="CONSERVED OLIGOMERIC GOLGI COMPLEX SUBUNIT 6"/>
    <property type="match status" value="1"/>
</dbReference>
<comment type="function">
    <text evidence="9">Acts as a component of the peripheral membrane COG complex that is involved in intra-Golgi protein trafficking. COG is located at the cis-Golgi, and regulates tethering of retrograde intra-Golgi vesicles and possibly a number of other membrane trafficking events.</text>
</comment>
<keyword evidence="7 10" id="KW-0472">Membrane</keyword>
<evidence type="ECO:0000256" key="11">
    <source>
        <dbReference type="SAM" id="MobiDB-lite"/>
    </source>
</evidence>
<feature type="domain" description="Conserved Oligomeric Golgi complex subunit 6 C-terminal" evidence="13">
    <location>
        <begin position="187"/>
        <end position="678"/>
    </location>
</feature>
<dbReference type="Pfam" id="PF06419">
    <property type="entry name" value="COG6_N"/>
    <property type="match status" value="1"/>
</dbReference>
<evidence type="ECO:0000313" key="14">
    <source>
        <dbReference type="EMBL" id="KAH0542111.1"/>
    </source>
</evidence>
<evidence type="ECO:0000256" key="1">
    <source>
        <dbReference type="ARBA" id="ARBA00004395"/>
    </source>
</evidence>
<keyword evidence="6 10" id="KW-0333">Golgi apparatus</keyword>
<feature type="region of interest" description="Disordered" evidence="11">
    <location>
        <begin position="1"/>
        <end position="36"/>
    </location>
</feature>
<evidence type="ECO:0000256" key="2">
    <source>
        <dbReference type="ARBA" id="ARBA00011023"/>
    </source>
</evidence>
<protein>
    <recommendedName>
        <fullName evidence="3 10">Conserved oligomeric Golgi complex subunit 6</fullName>
        <shortName evidence="10">COG complex subunit 6</shortName>
    </recommendedName>
    <alternativeName>
        <fullName evidence="8 10">Component of oligomeric Golgi complex 6</fullName>
    </alternativeName>
</protein>
<keyword evidence="5 10" id="KW-0653">Protein transport</keyword>